<evidence type="ECO:0000259" key="1">
    <source>
        <dbReference type="Pfam" id="PF14111"/>
    </source>
</evidence>
<organism evidence="2 3">
    <name type="scientific">Dipteronia sinensis</name>
    <dbReference type="NCBI Taxonomy" id="43782"/>
    <lineage>
        <taxon>Eukaryota</taxon>
        <taxon>Viridiplantae</taxon>
        <taxon>Streptophyta</taxon>
        <taxon>Embryophyta</taxon>
        <taxon>Tracheophyta</taxon>
        <taxon>Spermatophyta</taxon>
        <taxon>Magnoliopsida</taxon>
        <taxon>eudicotyledons</taxon>
        <taxon>Gunneridae</taxon>
        <taxon>Pentapetalae</taxon>
        <taxon>rosids</taxon>
        <taxon>malvids</taxon>
        <taxon>Sapindales</taxon>
        <taxon>Sapindaceae</taxon>
        <taxon>Hippocastanoideae</taxon>
        <taxon>Acereae</taxon>
        <taxon>Dipteronia</taxon>
    </lineage>
</organism>
<protein>
    <recommendedName>
        <fullName evidence="1">DUF4283 domain-containing protein</fullName>
    </recommendedName>
</protein>
<dbReference type="Pfam" id="PF14111">
    <property type="entry name" value="DUF4283"/>
    <property type="match status" value="1"/>
</dbReference>
<proteinExistence type="predicted"/>
<dbReference type="PANTHER" id="PTHR31286:SF99">
    <property type="entry name" value="DUF4283 DOMAIN-CONTAINING PROTEIN"/>
    <property type="match status" value="1"/>
</dbReference>
<keyword evidence="3" id="KW-1185">Reference proteome</keyword>
<evidence type="ECO:0000313" key="2">
    <source>
        <dbReference type="EMBL" id="KAK3219609.1"/>
    </source>
</evidence>
<feature type="domain" description="DUF4283" evidence="1">
    <location>
        <begin position="47"/>
        <end position="129"/>
    </location>
</feature>
<evidence type="ECO:0000313" key="3">
    <source>
        <dbReference type="Proteomes" id="UP001281410"/>
    </source>
</evidence>
<dbReference type="EMBL" id="JANJYJ010000004">
    <property type="protein sequence ID" value="KAK3219609.1"/>
    <property type="molecule type" value="Genomic_DNA"/>
</dbReference>
<dbReference type="AlphaFoldDB" id="A0AAE0E985"/>
<dbReference type="InterPro" id="IPR025558">
    <property type="entry name" value="DUF4283"/>
</dbReference>
<accession>A0AAE0E985</accession>
<comment type="caution">
    <text evidence="2">The sequence shown here is derived from an EMBL/GenBank/DDBJ whole genome shotgun (WGS) entry which is preliminary data.</text>
</comment>
<sequence>MAGPSNWSGFGAGKEKLKIADGDITIVDGLDGPSMKLSLDLKLKLCKSWSNALIQKIMGRPHTFNFMLHKLRQKWSLIGQWSLVDFEDGYFIVRFQMQEDLDFVLTGGPWIIANQYLVVQKWRTNFVPGEDEIRRIPVWVRLSKLPMEWIDVDLLWNIGGMLRTTYKVDHVTEAQARGRFARIYVELDITKPLKGTLSVDDTGHQS</sequence>
<dbReference type="PANTHER" id="PTHR31286">
    <property type="entry name" value="GLYCINE-RICH CELL WALL STRUCTURAL PROTEIN 1.8-LIKE"/>
    <property type="match status" value="1"/>
</dbReference>
<dbReference type="Proteomes" id="UP001281410">
    <property type="component" value="Unassembled WGS sequence"/>
</dbReference>
<dbReference type="InterPro" id="IPR040256">
    <property type="entry name" value="At4g02000-like"/>
</dbReference>
<gene>
    <name evidence="2" type="ORF">Dsin_013579</name>
</gene>
<name>A0AAE0E985_9ROSI</name>
<reference evidence="2" key="1">
    <citation type="journal article" date="2023" name="Plant J.">
        <title>Genome sequences and population genomics provide insights into the demographic history, inbreeding, and mutation load of two 'living fossil' tree species of Dipteronia.</title>
        <authorList>
            <person name="Feng Y."/>
            <person name="Comes H.P."/>
            <person name="Chen J."/>
            <person name="Zhu S."/>
            <person name="Lu R."/>
            <person name="Zhang X."/>
            <person name="Li P."/>
            <person name="Qiu J."/>
            <person name="Olsen K.M."/>
            <person name="Qiu Y."/>
        </authorList>
    </citation>
    <scope>NUCLEOTIDE SEQUENCE</scope>
    <source>
        <strain evidence="2">NBL</strain>
    </source>
</reference>